<proteinExistence type="predicted"/>
<dbReference type="PANTHER" id="PTHR15375:SF26">
    <property type="entry name" value="PROTEIN CHIFFON"/>
    <property type="match status" value="1"/>
</dbReference>
<feature type="region of interest" description="Disordered" evidence="5">
    <location>
        <begin position="354"/>
        <end position="385"/>
    </location>
</feature>
<keyword evidence="3" id="KW-0862">Zinc</keyword>
<dbReference type="InterPro" id="IPR006572">
    <property type="entry name" value="Znf_DBF"/>
</dbReference>
<feature type="compositionally biased region" description="Polar residues" evidence="5">
    <location>
        <begin position="527"/>
        <end position="546"/>
    </location>
</feature>
<feature type="compositionally biased region" description="Polar residues" evidence="5">
    <location>
        <begin position="507"/>
        <end position="517"/>
    </location>
</feature>
<keyword evidence="1" id="KW-0479">Metal-binding</keyword>
<dbReference type="InterPro" id="IPR013939">
    <property type="entry name" value="Regulatory_Dfp1/Him1"/>
</dbReference>
<reference evidence="7" key="2">
    <citation type="submission" date="2022-07" db="EMBL/GenBank/DDBJ databases">
        <authorList>
            <person name="Goncalves M.F.M."/>
            <person name="Hilario S."/>
            <person name="Van De Peer Y."/>
            <person name="Esteves A.C."/>
            <person name="Alves A."/>
        </authorList>
    </citation>
    <scope>NUCLEOTIDE SEQUENCE</scope>
    <source>
        <strain evidence="7">MUM 19.33</strain>
    </source>
</reference>
<comment type="caution">
    <text evidence="7">The sequence shown here is derived from an EMBL/GenBank/DDBJ whole genome shotgun (WGS) entry which is preliminary data.</text>
</comment>
<organism evidence="7 8">
    <name type="scientific">Emericellopsis cladophorae</name>
    <dbReference type="NCBI Taxonomy" id="2686198"/>
    <lineage>
        <taxon>Eukaryota</taxon>
        <taxon>Fungi</taxon>
        <taxon>Dikarya</taxon>
        <taxon>Ascomycota</taxon>
        <taxon>Pezizomycotina</taxon>
        <taxon>Sordariomycetes</taxon>
        <taxon>Hypocreomycetidae</taxon>
        <taxon>Hypocreales</taxon>
        <taxon>Bionectriaceae</taxon>
        <taxon>Emericellopsis</taxon>
    </lineage>
</organism>
<sequence>MASRRGPLTNNPNVANSPLRPATAGFAKPKRPYAVLQREEPYGQAPPSKKQAVEQRAARSPSKLPRAQALPQRGSTTATTSRPVNKERMQKPAASAKVSLQDEREKDAWKKHYRARFPKMVFYFESIPEDIRAKLTKRITYLGARQEPFFSIDVTHVITTRAIPTEQPEAQPEPEAEPHHEPSVAEQPQTINPSLLDRSSARRKLLLEFRNAPSRSHASADPSKPHKPTRNSDVLHKAKDMGKKIWSLEKFQAMVSLLCEAEKPSHDYTAYVNSGPRATGASAHASLNQMLRNERINGPSDRDVSALSKDLTYFKGPHIYVFDMDERYKPIMVREYAKVSNKMDGDWPQFRSVGSGRCPFVEEDPEEKERQKRREQRQLQQEKDEARAAVAKQVEASKMQAQAALPKPVTGKRMLGEMEDGHNKIRVPATSTINPAKAVLSKQGSQNAFVSRNEGGRLVHGEPVASGVQPSNITSAIRSQMISSQAGITGIKAGTSKELHGLQRQVLQKTGTVSQETSSRRPVDNSVEGTSSRSAPSLSRKTSHNGSIPEAHKATDSRDKRSQCQTMKSKKDMKPGYCENCQEKFRDFDEHILSRKHRRFADNPSNWVELDDLLAELTRQPKEFMSSPGYDL</sequence>
<dbReference type="GO" id="GO:0003676">
    <property type="term" value="F:nucleic acid binding"/>
    <property type="evidence" value="ECO:0007669"/>
    <property type="project" value="InterPro"/>
</dbReference>
<evidence type="ECO:0000256" key="2">
    <source>
        <dbReference type="ARBA" id="ARBA00022771"/>
    </source>
</evidence>
<dbReference type="InterPro" id="IPR055116">
    <property type="entry name" value="DBF4_BRCT"/>
</dbReference>
<dbReference type="SMART" id="SM00586">
    <property type="entry name" value="ZnF_DBF"/>
    <property type="match status" value="1"/>
</dbReference>
<dbReference type="InterPro" id="IPR038545">
    <property type="entry name" value="Znf_DBF_sf"/>
</dbReference>
<dbReference type="Proteomes" id="UP001055219">
    <property type="component" value="Unassembled WGS sequence"/>
</dbReference>
<name>A0A9Q0BB29_9HYPO</name>
<dbReference type="EMBL" id="JAGIXG020000077">
    <property type="protein sequence ID" value="KAI6778236.1"/>
    <property type="molecule type" value="Genomic_DNA"/>
</dbReference>
<feature type="region of interest" description="Disordered" evidence="5">
    <location>
        <begin position="1"/>
        <end position="103"/>
    </location>
</feature>
<evidence type="ECO:0000259" key="6">
    <source>
        <dbReference type="PROSITE" id="PS51265"/>
    </source>
</evidence>
<dbReference type="GO" id="GO:0008270">
    <property type="term" value="F:zinc ion binding"/>
    <property type="evidence" value="ECO:0007669"/>
    <property type="project" value="UniProtKB-KW"/>
</dbReference>
<dbReference type="Pfam" id="PF08630">
    <property type="entry name" value="Dfp1_Him1_M"/>
    <property type="match status" value="1"/>
</dbReference>
<dbReference type="Gene3D" id="3.40.50.10190">
    <property type="entry name" value="BRCT domain"/>
    <property type="match status" value="1"/>
</dbReference>
<dbReference type="FunFam" id="6.10.250.3410:FF:000001">
    <property type="entry name" value="Protein DBF4 homolog A"/>
    <property type="match status" value="1"/>
</dbReference>
<evidence type="ECO:0000313" key="7">
    <source>
        <dbReference type="EMBL" id="KAI6778236.1"/>
    </source>
</evidence>
<dbReference type="Gene3D" id="6.10.250.3410">
    <property type="entry name" value="DBF zinc finger"/>
    <property type="match status" value="1"/>
</dbReference>
<reference evidence="7" key="1">
    <citation type="journal article" date="2021" name="J Fungi (Basel)">
        <title>Genomic and Metabolomic Analyses of the Marine Fungus Emericellopsis cladophorae: Insights into Saltwater Adaptability Mechanisms and Its Biosynthetic Potential.</title>
        <authorList>
            <person name="Goncalves M.F.M."/>
            <person name="Hilario S."/>
            <person name="Van de Peer Y."/>
            <person name="Esteves A.C."/>
            <person name="Alves A."/>
        </authorList>
    </citation>
    <scope>NUCLEOTIDE SEQUENCE</scope>
    <source>
        <strain evidence="7">MUM 19.33</strain>
    </source>
</reference>
<dbReference type="SUPFAM" id="SSF52113">
    <property type="entry name" value="BRCT domain"/>
    <property type="match status" value="1"/>
</dbReference>
<dbReference type="GO" id="GO:0043539">
    <property type="term" value="F:protein serine/threonine kinase activator activity"/>
    <property type="evidence" value="ECO:0007669"/>
    <property type="project" value="TreeGrafter"/>
</dbReference>
<evidence type="ECO:0000313" key="8">
    <source>
        <dbReference type="Proteomes" id="UP001055219"/>
    </source>
</evidence>
<dbReference type="GeneID" id="75830620"/>
<gene>
    <name evidence="7" type="ORF">J7T54_004131</name>
</gene>
<evidence type="ECO:0000256" key="4">
    <source>
        <dbReference type="PROSITE-ProRule" id="PRU00600"/>
    </source>
</evidence>
<feature type="compositionally biased region" description="Basic and acidic residues" evidence="5">
    <location>
        <begin position="367"/>
        <end position="385"/>
    </location>
</feature>
<feature type="region of interest" description="Disordered" evidence="5">
    <location>
        <begin position="209"/>
        <end position="236"/>
    </location>
</feature>
<keyword evidence="2 4" id="KW-0863">Zinc-finger</keyword>
<feature type="region of interest" description="Disordered" evidence="5">
    <location>
        <begin position="166"/>
        <end position="196"/>
    </location>
</feature>
<protein>
    <submittedName>
        <fullName evidence="7">Hsk1-interacting molecule-like protein</fullName>
    </submittedName>
</protein>
<dbReference type="CDD" id="cd00027">
    <property type="entry name" value="BRCT"/>
    <property type="match status" value="1"/>
</dbReference>
<evidence type="ECO:0000256" key="5">
    <source>
        <dbReference type="SAM" id="MobiDB-lite"/>
    </source>
</evidence>
<dbReference type="GO" id="GO:0031431">
    <property type="term" value="C:Dbf4-dependent protein kinase complex"/>
    <property type="evidence" value="ECO:0007669"/>
    <property type="project" value="TreeGrafter"/>
</dbReference>
<dbReference type="PROSITE" id="PS51265">
    <property type="entry name" value="ZF_DBF4"/>
    <property type="match status" value="1"/>
</dbReference>
<evidence type="ECO:0000256" key="1">
    <source>
        <dbReference type="ARBA" id="ARBA00022723"/>
    </source>
</evidence>
<dbReference type="InterPro" id="IPR036420">
    <property type="entry name" value="BRCT_dom_sf"/>
</dbReference>
<dbReference type="PANTHER" id="PTHR15375">
    <property type="entry name" value="ACTIVATOR OF S-PHASE KINASE-RELATED"/>
    <property type="match status" value="1"/>
</dbReference>
<dbReference type="GO" id="GO:0010571">
    <property type="term" value="P:positive regulation of nuclear cell cycle DNA replication"/>
    <property type="evidence" value="ECO:0007669"/>
    <property type="project" value="TreeGrafter"/>
</dbReference>
<accession>A0A9Q0BB29</accession>
<dbReference type="RefSeq" id="XP_051359092.1">
    <property type="nucleotide sequence ID" value="XM_051509980.1"/>
</dbReference>
<dbReference type="Pfam" id="PF07535">
    <property type="entry name" value="zf-DBF"/>
    <property type="match status" value="1"/>
</dbReference>
<dbReference type="InterPro" id="IPR051590">
    <property type="entry name" value="Replication_Regulatory_Kinase"/>
</dbReference>
<dbReference type="OrthoDB" id="21380at2759"/>
<feature type="compositionally biased region" description="Polar residues" evidence="5">
    <location>
        <begin position="73"/>
        <end position="83"/>
    </location>
</feature>
<dbReference type="AlphaFoldDB" id="A0A9Q0BB29"/>
<keyword evidence="8" id="KW-1185">Reference proteome</keyword>
<feature type="region of interest" description="Disordered" evidence="5">
    <location>
        <begin position="507"/>
        <end position="576"/>
    </location>
</feature>
<feature type="compositionally biased region" description="Basic and acidic residues" evidence="5">
    <location>
        <begin position="550"/>
        <end position="562"/>
    </location>
</feature>
<dbReference type="Pfam" id="PF22437">
    <property type="entry name" value="DBF4_BRCT"/>
    <property type="match status" value="1"/>
</dbReference>
<evidence type="ECO:0000256" key="3">
    <source>
        <dbReference type="ARBA" id="ARBA00022833"/>
    </source>
</evidence>
<dbReference type="GO" id="GO:1901987">
    <property type="term" value="P:regulation of cell cycle phase transition"/>
    <property type="evidence" value="ECO:0007669"/>
    <property type="project" value="TreeGrafter"/>
</dbReference>
<feature type="domain" description="DBF4-type" evidence="6">
    <location>
        <begin position="571"/>
        <end position="620"/>
    </location>
</feature>